<dbReference type="Proteomes" id="UP000604661">
    <property type="component" value="Unassembled WGS sequence"/>
</dbReference>
<organism evidence="1 2">
    <name type="scientific">Nostoc linckia FACHB-391</name>
    <dbReference type="NCBI Taxonomy" id="2692906"/>
    <lineage>
        <taxon>Bacteria</taxon>
        <taxon>Bacillati</taxon>
        <taxon>Cyanobacteriota</taxon>
        <taxon>Cyanophyceae</taxon>
        <taxon>Nostocales</taxon>
        <taxon>Nostocaceae</taxon>
        <taxon>Nostoc</taxon>
    </lineage>
</organism>
<protein>
    <submittedName>
        <fullName evidence="1">Uncharacterized protein</fullName>
    </submittedName>
</protein>
<dbReference type="EMBL" id="JACJTE010000115">
    <property type="protein sequence ID" value="MBD2565850.1"/>
    <property type="molecule type" value="Genomic_DNA"/>
</dbReference>
<evidence type="ECO:0000313" key="1">
    <source>
        <dbReference type="EMBL" id="MBD2565850.1"/>
    </source>
</evidence>
<gene>
    <name evidence="1" type="ORF">H6G95_35910</name>
</gene>
<name>A0ABR8F6N5_NOSLI</name>
<proteinExistence type="predicted"/>
<keyword evidence="2" id="KW-1185">Reference proteome</keyword>
<reference evidence="1 2" key="1">
    <citation type="journal article" date="2020" name="ISME J.">
        <title>Comparative genomics reveals insights into cyanobacterial evolution and habitat adaptation.</title>
        <authorList>
            <person name="Chen M.Y."/>
            <person name="Teng W.K."/>
            <person name="Zhao L."/>
            <person name="Hu C.X."/>
            <person name="Zhou Y.K."/>
            <person name="Han B.P."/>
            <person name="Song L.R."/>
            <person name="Shu W.S."/>
        </authorList>
    </citation>
    <scope>NUCLEOTIDE SEQUENCE [LARGE SCALE GENOMIC DNA]</scope>
    <source>
        <strain evidence="1 2">FACHB-391</strain>
    </source>
</reference>
<sequence>MNTREYTLSDGMETMPAVNYAEAVINYFQNLLCNQLGKNIVEQEEQSDRLVNYSYQMYSFENH</sequence>
<accession>A0ABR8F6N5</accession>
<evidence type="ECO:0000313" key="2">
    <source>
        <dbReference type="Proteomes" id="UP000604661"/>
    </source>
</evidence>
<comment type="caution">
    <text evidence="1">The sequence shown here is derived from an EMBL/GenBank/DDBJ whole genome shotgun (WGS) entry which is preliminary data.</text>
</comment>